<evidence type="ECO:0000313" key="1">
    <source>
        <dbReference type="EMBL" id="KAH9713845.1"/>
    </source>
</evidence>
<keyword evidence="2" id="KW-1185">Reference proteome</keyword>
<dbReference type="Proteomes" id="UP000829398">
    <property type="component" value="Chromosome 7"/>
</dbReference>
<organism evidence="1 2">
    <name type="scientific">Citrus sinensis</name>
    <name type="common">Sweet orange</name>
    <name type="synonym">Citrus aurantium var. sinensis</name>
    <dbReference type="NCBI Taxonomy" id="2711"/>
    <lineage>
        <taxon>Eukaryota</taxon>
        <taxon>Viridiplantae</taxon>
        <taxon>Streptophyta</taxon>
        <taxon>Embryophyta</taxon>
        <taxon>Tracheophyta</taxon>
        <taxon>Spermatophyta</taxon>
        <taxon>Magnoliopsida</taxon>
        <taxon>eudicotyledons</taxon>
        <taxon>Gunneridae</taxon>
        <taxon>Pentapetalae</taxon>
        <taxon>rosids</taxon>
        <taxon>malvids</taxon>
        <taxon>Sapindales</taxon>
        <taxon>Rutaceae</taxon>
        <taxon>Aurantioideae</taxon>
        <taxon>Citrus</taxon>
    </lineage>
</organism>
<reference evidence="2" key="1">
    <citation type="journal article" date="2023" name="Hortic. Res.">
        <title>A chromosome-level phased genome enabling allele-level studies in sweet orange: a case study on citrus Huanglongbing tolerance.</title>
        <authorList>
            <person name="Wu B."/>
            <person name="Yu Q."/>
            <person name="Deng Z."/>
            <person name="Duan Y."/>
            <person name="Luo F."/>
            <person name="Gmitter F. Jr."/>
        </authorList>
    </citation>
    <scope>NUCLEOTIDE SEQUENCE [LARGE SCALE GENOMIC DNA]</scope>
    <source>
        <strain evidence="2">cv. Valencia</strain>
    </source>
</reference>
<comment type="caution">
    <text evidence="1">The sequence shown here is derived from an EMBL/GenBank/DDBJ whole genome shotgun (WGS) entry which is preliminary data.</text>
</comment>
<accession>A0ACB8JAB4</accession>
<name>A0ACB8JAB4_CITSI</name>
<evidence type="ECO:0000313" key="2">
    <source>
        <dbReference type="Proteomes" id="UP000829398"/>
    </source>
</evidence>
<protein>
    <submittedName>
        <fullName evidence="1">GDSL esterase/lipase 1</fullName>
    </submittedName>
</protein>
<sequence>MTRLRFLIICPCLLVAGSLSLPEKHVALFIFGDSLFDAGNNNYINTTTDYQANFLPYGQNFFKYPTGRFSNGRIIPDFIAEYAKLPLIPTFLPSINQEFTSGVNFTSGGAGALTETHQGLAISLKTQVSNFQIVETQLKQKLGDAAAKTLVSNAVSLLDGGANDYIVALTTNSSVLRSIYSKKQYVDMVIGNLTTIVKEIYKKGGRKFGILNLGPMGCVPAMKELVPSFPGSCLEDGVELPKLHNKALFKALVQLESQLKGIVYANHDSYNSILNRINNPSKYGLSSCGGKRGIKEYEICDDPDEYVFFDSLHLSEKANKQISKLIWSGTPDVTRPYNLKTLFELTYS</sequence>
<proteinExistence type="predicted"/>
<dbReference type="EMBL" id="CM039176">
    <property type="protein sequence ID" value="KAH9713845.1"/>
    <property type="molecule type" value="Genomic_DNA"/>
</dbReference>
<gene>
    <name evidence="1" type="ORF">KPL71_020484</name>
</gene>